<keyword evidence="1" id="KW-0812">Transmembrane</keyword>
<dbReference type="AlphaFoldDB" id="A0A1G2BUX0"/>
<comment type="caution">
    <text evidence="2">The sequence shown here is derived from an EMBL/GenBank/DDBJ whole genome shotgun (WGS) entry which is preliminary data.</text>
</comment>
<organism evidence="2 3">
    <name type="scientific">Candidatus Komeilibacteria bacterium RIFCSPLOWO2_02_FULL_48_11</name>
    <dbReference type="NCBI Taxonomy" id="1798553"/>
    <lineage>
        <taxon>Bacteria</taxon>
        <taxon>Candidatus Komeiliibacteriota</taxon>
    </lineage>
</organism>
<keyword evidence="1" id="KW-1133">Transmembrane helix</keyword>
<evidence type="ECO:0008006" key="4">
    <source>
        <dbReference type="Google" id="ProtNLM"/>
    </source>
</evidence>
<evidence type="ECO:0000313" key="3">
    <source>
        <dbReference type="Proteomes" id="UP000178109"/>
    </source>
</evidence>
<dbReference type="Proteomes" id="UP000178109">
    <property type="component" value="Unassembled WGS sequence"/>
</dbReference>
<sequence>MFLAAIIFSFLCFLIDLFFLAGLGLEVKISVSLLLVIIFLLTHRDREAMISAMLTGLLIDLTAPLFPFGVMLGWHFVVYILARQLLASFFGINKMSAIAIFSLLIGALYYAGYYLILFLLDYLPGRSAEFNLWAAAGKTGLSAVAFSLIVLASLAFGARLKRLFARWFLIR</sequence>
<dbReference type="EMBL" id="MHKO01000010">
    <property type="protein sequence ID" value="OGY92912.1"/>
    <property type="molecule type" value="Genomic_DNA"/>
</dbReference>
<evidence type="ECO:0000313" key="2">
    <source>
        <dbReference type="EMBL" id="OGY92912.1"/>
    </source>
</evidence>
<name>A0A1G2BUX0_9BACT</name>
<accession>A0A1G2BUX0</accession>
<proteinExistence type="predicted"/>
<dbReference type="STRING" id="1798553.A3H70_03165"/>
<feature type="transmembrane region" description="Helical" evidence="1">
    <location>
        <begin position="99"/>
        <end position="120"/>
    </location>
</feature>
<keyword evidence="1" id="KW-0472">Membrane</keyword>
<feature type="transmembrane region" description="Helical" evidence="1">
    <location>
        <begin position="140"/>
        <end position="158"/>
    </location>
</feature>
<protein>
    <recommendedName>
        <fullName evidence="4">Rod shape-determining protein MreD</fullName>
    </recommendedName>
</protein>
<reference evidence="2 3" key="1">
    <citation type="journal article" date="2016" name="Nat. Commun.">
        <title>Thousands of microbial genomes shed light on interconnected biogeochemical processes in an aquifer system.</title>
        <authorList>
            <person name="Anantharaman K."/>
            <person name="Brown C.T."/>
            <person name="Hug L.A."/>
            <person name="Sharon I."/>
            <person name="Castelle C.J."/>
            <person name="Probst A.J."/>
            <person name="Thomas B.C."/>
            <person name="Singh A."/>
            <person name="Wilkins M.J."/>
            <person name="Karaoz U."/>
            <person name="Brodie E.L."/>
            <person name="Williams K.H."/>
            <person name="Hubbard S.S."/>
            <person name="Banfield J.F."/>
        </authorList>
    </citation>
    <scope>NUCLEOTIDE SEQUENCE [LARGE SCALE GENOMIC DNA]</scope>
</reference>
<evidence type="ECO:0000256" key="1">
    <source>
        <dbReference type="SAM" id="Phobius"/>
    </source>
</evidence>
<gene>
    <name evidence="2" type="ORF">A3H70_03165</name>
</gene>
<feature type="transmembrane region" description="Helical" evidence="1">
    <location>
        <begin position="6"/>
        <end position="27"/>
    </location>
</feature>